<dbReference type="AlphaFoldDB" id="A0A6F8ZDS3"/>
<accession>A0A6F8ZDS3</accession>
<feature type="compositionally biased region" description="Low complexity" evidence="1">
    <location>
        <begin position="118"/>
        <end position="130"/>
    </location>
</feature>
<evidence type="ECO:0000313" key="2">
    <source>
        <dbReference type="EMBL" id="CAB1128018.1"/>
    </source>
</evidence>
<evidence type="ECO:0000313" key="3">
    <source>
        <dbReference type="Proteomes" id="UP000503399"/>
    </source>
</evidence>
<keyword evidence="3" id="KW-1185">Reference proteome</keyword>
<dbReference type="KEGG" id="hfv:R50_0512"/>
<sequence>MRTDGLPPAGSAPAVAGMGRGTGFRTALNEALTLSRHAAARLQGRLPGLDPGEAGGVPAVVDQLRRAGARKAALVLPASGAILIVAPQSRTLITALDLPGGQAVVTAIDAMAVVGRTPAPSAPGADGAPEAPHPRTTDGMPAPVHWRLL</sequence>
<evidence type="ECO:0000256" key="1">
    <source>
        <dbReference type="SAM" id="MobiDB-lite"/>
    </source>
</evidence>
<dbReference type="EMBL" id="LR778114">
    <property type="protein sequence ID" value="CAB1128018.1"/>
    <property type="molecule type" value="Genomic_DNA"/>
</dbReference>
<organism evidence="2 3">
    <name type="scientific">Candidatus Hydrogenisulfobacillus filiaventi</name>
    <dbReference type="NCBI Taxonomy" id="2707344"/>
    <lineage>
        <taxon>Bacteria</taxon>
        <taxon>Bacillati</taxon>
        <taxon>Bacillota</taxon>
        <taxon>Clostridia</taxon>
        <taxon>Eubacteriales</taxon>
        <taxon>Clostridiales Family XVII. Incertae Sedis</taxon>
        <taxon>Candidatus Hydrogenisulfobacillus</taxon>
    </lineage>
</organism>
<dbReference type="Proteomes" id="UP000503399">
    <property type="component" value="Chromosome"/>
</dbReference>
<proteinExistence type="predicted"/>
<feature type="region of interest" description="Disordered" evidence="1">
    <location>
        <begin position="118"/>
        <end position="143"/>
    </location>
</feature>
<gene>
    <name evidence="2" type="ORF">R50_0512</name>
</gene>
<protein>
    <submittedName>
        <fullName evidence="2">Uncharacterized protein</fullName>
    </submittedName>
</protein>
<name>A0A6F8ZDS3_9FIRM</name>
<reference evidence="2 3" key="1">
    <citation type="submission" date="2020-02" db="EMBL/GenBank/DDBJ databases">
        <authorList>
            <person name="Hogendoorn C."/>
        </authorList>
    </citation>
    <scope>NUCLEOTIDE SEQUENCE [LARGE SCALE GENOMIC DNA]</scope>
    <source>
        <strain evidence="2">R501</strain>
    </source>
</reference>